<dbReference type="InterPro" id="IPR007197">
    <property type="entry name" value="rSAM"/>
</dbReference>
<accession>A0A382HRH3</accession>
<sequence>VVPNRTTRQLDVIRSSWEVELMNRRYTPYKMFHFTEKLDSLPLACSRLLPPVHVRIKPTNVCAHRCHYCAYRADNLQLGTQMDARDQIPVIKMFQILEDLDEMGVQALTFSGGGDPFYYKPLLPVLKWLAGSPIRFASLTNGAKLEGELAEMFSSHGTWLRVSIDGWDDESYACYRGVRVGAFTRLMNNLAAFARLGGRCHLGVSLIVNRLNVTHIGDLIERLHDIGVESIKVSPCVISNSGRENNTYHAPLFDLVREEV</sequence>
<dbReference type="Pfam" id="PF04055">
    <property type="entry name" value="Radical_SAM"/>
    <property type="match status" value="1"/>
</dbReference>
<keyword evidence="3" id="KW-0408">Iron</keyword>
<dbReference type="InterPro" id="IPR013785">
    <property type="entry name" value="Aldolase_TIM"/>
</dbReference>
<feature type="domain" description="Radical SAM core" evidence="5">
    <location>
        <begin position="48"/>
        <end position="260"/>
    </location>
</feature>
<dbReference type="AlphaFoldDB" id="A0A382HRH3"/>
<feature type="non-terminal residue" evidence="6">
    <location>
        <position position="1"/>
    </location>
</feature>
<dbReference type="EMBL" id="UINC01062860">
    <property type="protein sequence ID" value="SVB89880.1"/>
    <property type="molecule type" value="Genomic_DNA"/>
</dbReference>
<keyword evidence="4" id="KW-0411">Iron-sulfur</keyword>
<evidence type="ECO:0000259" key="5">
    <source>
        <dbReference type="PROSITE" id="PS51918"/>
    </source>
</evidence>
<reference evidence="6" key="1">
    <citation type="submission" date="2018-05" db="EMBL/GenBank/DDBJ databases">
        <authorList>
            <person name="Lanie J.A."/>
            <person name="Ng W.-L."/>
            <person name="Kazmierczak K.M."/>
            <person name="Andrzejewski T.M."/>
            <person name="Davidsen T.M."/>
            <person name="Wayne K.J."/>
            <person name="Tettelin H."/>
            <person name="Glass J.I."/>
            <person name="Rusch D."/>
            <person name="Podicherti R."/>
            <person name="Tsui H.-C.T."/>
            <person name="Winkler M.E."/>
        </authorList>
    </citation>
    <scope>NUCLEOTIDE SEQUENCE</scope>
</reference>
<dbReference type="GO" id="GO:0051536">
    <property type="term" value="F:iron-sulfur cluster binding"/>
    <property type="evidence" value="ECO:0007669"/>
    <property type="project" value="UniProtKB-KW"/>
</dbReference>
<evidence type="ECO:0000256" key="1">
    <source>
        <dbReference type="ARBA" id="ARBA00022691"/>
    </source>
</evidence>
<dbReference type="PANTHER" id="PTHR11228:SF7">
    <property type="entry name" value="PQQA PEPTIDE CYCLASE"/>
    <property type="match status" value="1"/>
</dbReference>
<keyword evidence="2" id="KW-0479">Metal-binding</keyword>
<dbReference type="SUPFAM" id="SSF102114">
    <property type="entry name" value="Radical SAM enzymes"/>
    <property type="match status" value="1"/>
</dbReference>
<evidence type="ECO:0000256" key="2">
    <source>
        <dbReference type="ARBA" id="ARBA00022723"/>
    </source>
</evidence>
<keyword evidence="1" id="KW-0949">S-adenosyl-L-methionine</keyword>
<organism evidence="6">
    <name type="scientific">marine metagenome</name>
    <dbReference type="NCBI Taxonomy" id="408172"/>
    <lineage>
        <taxon>unclassified sequences</taxon>
        <taxon>metagenomes</taxon>
        <taxon>ecological metagenomes</taxon>
    </lineage>
</organism>
<gene>
    <name evidence="6" type="ORF">METZ01_LOCUS242734</name>
</gene>
<name>A0A382HRH3_9ZZZZ</name>
<evidence type="ECO:0000256" key="4">
    <source>
        <dbReference type="ARBA" id="ARBA00023014"/>
    </source>
</evidence>
<dbReference type="SFLD" id="SFLDG01067">
    <property type="entry name" value="SPASM/twitch_domain_containing"/>
    <property type="match status" value="1"/>
</dbReference>
<dbReference type="PROSITE" id="PS51918">
    <property type="entry name" value="RADICAL_SAM"/>
    <property type="match status" value="1"/>
</dbReference>
<protein>
    <recommendedName>
        <fullName evidence="5">Radical SAM core domain-containing protein</fullName>
    </recommendedName>
</protein>
<dbReference type="InterPro" id="IPR050377">
    <property type="entry name" value="Radical_SAM_PqqE_MftC-like"/>
</dbReference>
<evidence type="ECO:0000313" key="6">
    <source>
        <dbReference type="EMBL" id="SVB89880.1"/>
    </source>
</evidence>
<proteinExistence type="predicted"/>
<dbReference type="Gene3D" id="3.20.20.70">
    <property type="entry name" value="Aldolase class I"/>
    <property type="match status" value="1"/>
</dbReference>
<dbReference type="InterPro" id="IPR058240">
    <property type="entry name" value="rSAM_sf"/>
</dbReference>
<dbReference type="SFLD" id="SFLDS00029">
    <property type="entry name" value="Radical_SAM"/>
    <property type="match status" value="1"/>
</dbReference>
<dbReference type="GO" id="GO:0003824">
    <property type="term" value="F:catalytic activity"/>
    <property type="evidence" value="ECO:0007669"/>
    <property type="project" value="InterPro"/>
</dbReference>
<dbReference type="GO" id="GO:0046872">
    <property type="term" value="F:metal ion binding"/>
    <property type="evidence" value="ECO:0007669"/>
    <property type="project" value="UniProtKB-KW"/>
</dbReference>
<feature type="non-terminal residue" evidence="6">
    <location>
        <position position="260"/>
    </location>
</feature>
<dbReference type="PANTHER" id="PTHR11228">
    <property type="entry name" value="RADICAL SAM DOMAIN PROTEIN"/>
    <property type="match status" value="1"/>
</dbReference>
<evidence type="ECO:0000256" key="3">
    <source>
        <dbReference type="ARBA" id="ARBA00023004"/>
    </source>
</evidence>
<dbReference type="CDD" id="cd01335">
    <property type="entry name" value="Radical_SAM"/>
    <property type="match status" value="1"/>
</dbReference>